<evidence type="ECO:0000313" key="1">
    <source>
        <dbReference type="EMBL" id="UZV39689.1"/>
    </source>
</evidence>
<accession>A0A9E8GCU4</accession>
<reference evidence="1" key="1">
    <citation type="submission" date="2022-09" db="EMBL/GenBank/DDBJ databases">
        <authorList>
            <person name="Cebeci A."/>
            <person name="Ture M."/>
            <person name="Alemdag M."/>
            <person name="Altinok I."/>
        </authorList>
    </citation>
    <scope>NUCLEOTIDE SEQUENCE</scope>
</reference>
<name>A0A9E8GCU4_9CAUD</name>
<dbReference type="Proteomes" id="UP001163735">
    <property type="component" value="Segment"/>
</dbReference>
<sequence length="56" mass="6551">MLSTYEDDEEEQEILDFIDRNLGIFVHPCGCVDCCICEDSHVNYGDDDDDWDSWDD</sequence>
<proteinExistence type="predicted"/>
<organism evidence="1 2">
    <name type="scientific">Aeromonas phage APT65</name>
    <dbReference type="NCBI Taxonomy" id="2982914"/>
    <lineage>
        <taxon>Viruses</taxon>
        <taxon>Duplodnaviria</taxon>
        <taxon>Heunggongvirae</taxon>
        <taxon>Uroviricota</taxon>
        <taxon>Caudoviricetes</taxon>
        <taxon>Aquaneticvirus</taxon>
        <taxon>Aquaneticvirus ApT65</taxon>
    </lineage>
</organism>
<keyword evidence="2" id="KW-1185">Reference proteome</keyword>
<dbReference type="EMBL" id="OP491958">
    <property type="protein sequence ID" value="UZV39689.1"/>
    <property type="molecule type" value="Genomic_DNA"/>
</dbReference>
<evidence type="ECO:0000313" key="2">
    <source>
        <dbReference type="Proteomes" id="UP001163735"/>
    </source>
</evidence>
<gene>
    <name evidence="1" type="ORF">APT65_00086</name>
</gene>
<protein>
    <submittedName>
        <fullName evidence="1">Uncharacterized protein</fullName>
    </submittedName>
</protein>